<organism evidence="1 2">
    <name type="scientific">Chaetomium tenue</name>
    <dbReference type="NCBI Taxonomy" id="1854479"/>
    <lineage>
        <taxon>Eukaryota</taxon>
        <taxon>Fungi</taxon>
        <taxon>Dikarya</taxon>
        <taxon>Ascomycota</taxon>
        <taxon>Pezizomycotina</taxon>
        <taxon>Sordariomycetes</taxon>
        <taxon>Sordariomycetidae</taxon>
        <taxon>Sordariales</taxon>
        <taxon>Chaetomiaceae</taxon>
        <taxon>Chaetomium</taxon>
    </lineage>
</organism>
<comment type="caution">
    <text evidence="1">The sequence shown here is derived from an EMBL/GenBank/DDBJ whole genome shotgun (WGS) entry which is preliminary data.</text>
</comment>
<evidence type="ECO:0000313" key="2">
    <source>
        <dbReference type="Proteomes" id="UP000724584"/>
    </source>
</evidence>
<keyword evidence="2" id="KW-1185">Reference proteome</keyword>
<proteinExistence type="predicted"/>
<dbReference type="EMBL" id="JAGIZQ010000003">
    <property type="protein sequence ID" value="KAH6636813.1"/>
    <property type="molecule type" value="Genomic_DNA"/>
</dbReference>
<dbReference type="Proteomes" id="UP000724584">
    <property type="component" value="Unassembled WGS sequence"/>
</dbReference>
<reference evidence="1 2" key="1">
    <citation type="journal article" date="2021" name="Nat. Commun.">
        <title>Genetic determinants of endophytism in the Arabidopsis root mycobiome.</title>
        <authorList>
            <person name="Mesny F."/>
            <person name="Miyauchi S."/>
            <person name="Thiergart T."/>
            <person name="Pickel B."/>
            <person name="Atanasova L."/>
            <person name="Karlsson M."/>
            <person name="Huettel B."/>
            <person name="Barry K.W."/>
            <person name="Haridas S."/>
            <person name="Chen C."/>
            <person name="Bauer D."/>
            <person name="Andreopoulos W."/>
            <person name="Pangilinan J."/>
            <person name="LaButti K."/>
            <person name="Riley R."/>
            <person name="Lipzen A."/>
            <person name="Clum A."/>
            <person name="Drula E."/>
            <person name="Henrissat B."/>
            <person name="Kohler A."/>
            <person name="Grigoriev I.V."/>
            <person name="Martin F.M."/>
            <person name="Hacquard S."/>
        </authorList>
    </citation>
    <scope>NUCLEOTIDE SEQUENCE [LARGE SCALE GENOMIC DNA]</scope>
    <source>
        <strain evidence="1 2">MPI-SDFR-AT-0079</strain>
    </source>
</reference>
<protein>
    <submittedName>
        <fullName evidence="1">Uncharacterized protein</fullName>
    </submittedName>
</protein>
<name>A0ACB7PCK4_9PEZI</name>
<accession>A0ACB7PCK4</accession>
<sequence length="370" mass="41646">MNTKRHASIPPSKLKALYDLSLDQGSQLQELMAQFKKGPTPDSTLQPSDRSDYDSAGSSIDGPMTEDDDAEDDTMEDVPAGEDAPEETESAYSSSNEESDEEAPNKERPNEELLEAASWWPHSPSKKEIARLTECPGLDDDLSKGRFPKSTTRDVLMNALASVRFLKEIDEDRIGHGDIGIDSEGRLFRFDPDRHRRDYRTQFGTMVWKLKHNPAYKEIRKQMLAYLTARDFDYFNDCAHQETEDLASLINKVLRKKTIGIYKLQSVATECQKTVEALDKTITLVIVVKQDLLDTGSTSLKRWNQLQSTGLHECLLEYRDHGGLDAPTPAVMNKMVEDVSQAVSGWQARLGLTLKLARDLELAIGELQCY</sequence>
<evidence type="ECO:0000313" key="1">
    <source>
        <dbReference type="EMBL" id="KAH6636813.1"/>
    </source>
</evidence>
<gene>
    <name evidence="1" type="ORF">F5144DRAFT_628805</name>
</gene>